<dbReference type="AlphaFoldDB" id="A0ABD5IZD2"/>
<evidence type="ECO:0000313" key="12">
    <source>
        <dbReference type="EMBL" id="MED5053727.1"/>
    </source>
</evidence>
<keyword evidence="5 9" id="KW-0812">Transmembrane</keyword>
<feature type="transmembrane region" description="Helical" evidence="9">
    <location>
        <begin position="209"/>
        <end position="227"/>
    </location>
</feature>
<feature type="transmembrane region" description="Helical" evidence="9">
    <location>
        <begin position="434"/>
        <end position="453"/>
    </location>
</feature>
<evidence type="ECO:0000256" key="9">
    <source>
        <dbReference type="SAM" id="Phobius"/>
    </source>
</evidence>
<keyword evidence="4" id="KW-0808">Transferase</keyword>
<sequence length="696" mass="76339">MKRRNKRKVDFLLIGIIILSFFLHFYQLKEAGSNTYYTVAVKSMLTSFHNFFYASFDPAGFITVDKPPVGLWIQALSAYLLGLSDFSVLLPEALAGVGSVWLMYILVKPKFGRAAALLSSLVLACSPIFVAVARTNNVDSILIFALLLATWALMRSIEKQKPGWLMLGAALIGVGFNIKMLQAYMVLPAFYLFYWIAMKAAWTKRIAHLAMATGVLLAVSLSWTLVVEFTPADQRPYIGGSETNSAIELALGYNGISRLTGQNGPGGGGQPGERQWREPQMGAQQRENPPSGSPTVNAGDPSPFGTNGPPNGMPGGFRSNQNAGGAFGTGEPGGLRLFSKELSGQISFLLPFALFGIITLVAQWVRKRKWDMKQTFTLFWMAWLVPMMGFFSVAMFFHQYYLSMMGPAIAALVGISWTVLWNEYKEQKGWRSRLLPISVLATSLFEALIIYQNKEAVSQGWFIGAIAGGLGFFIALMAIKTKEVISFSLAITGMLALLVIPAYWTWITIHKEGNAMTPIAGPSNGFGGMAGANRQAQAPDQQQLDGADRTFSPQRSFMQQGGRRSGGDPEEELDTKLLAYLEQHAKGTKWILAVQRAQSAYSMMLHTNYAVMAMGGFGGQDPALTPEKLAAMAKKGEVKYFLIGDGPGENDSVIQWIQENCVEVPSSEWKSAEDSATNQPRAFGRMNKQTLYEYKG</sequence>
<organism evidence="12 13">
    <name type="scientific">Anoxybacteroides rupiense</name>
    <dbReference type="NCBI Taxonomy" id="311460"/>
    <lineage>
        <taxon>Bacteria</taxon>
        <taxon>Bacillati</taxon>
        <taxon>Bacillota</taxon>
        <taxon>Bacilli</taxon>
        <taxon>Bacillales</taxon>
        <taxon>Anoxybacillaceae</taxon>
        <taxon>Anoxybacteroides</taxon>
    </lineage>
</organism>
<feature type="transmembrane region" description="Helical" evidence="9">
    <location>
        <begin position="404"/>
        <end position="422"/>
    </location>
</feature>
<evidence type="ECO:0000313" key="13">
    <source>
        <dbReference type="Proteomes" id="UP001339962"/>
    </source>
</evidence>
<dbReference type="EMBL" id="JARTLI010000059">
    <property type="protein sequence ID" value="MED5053727.1"/>
    <property type="molecule type" value="Genomic_DNA"/>
</dbReference>
<feature type="transmembrane region" description="Helical" evidence="9">
    <location>
        <begin position="377"/>
        <end position="398"/>
    </location>
</feature>
<feature type="region of interest" description="Disordered" evidence="8">
    <location>
        <begin position="260"/>
        <end position="325"/>
    </location>
</feature>
<gene>
    <name evidence="12" type="ORF">P9850_18305</name>
</gene>
<reference evidence="12 13" key="1">
    <citation type="submission" date="2023-03" db="EMBL/GenBank/DDBJ databases">
        <title>Bacillus Genome Sequencing.</title>
        <authorList>
            <person name="Dunlap C."/>
        </authorList>
    </citation>
    <scope>NUCLEOTIDE SEQUENCE [LARGE SCALE GENOMIC DNA]</scope>
    <source>
        <strain evidence="12 13">NRS-38</strain>
    </source>
</reference>
<evidence type="ECO:0000256" key="4">
    <source>
        <dbReference type="ARBA" id="ARBA00022679"/>
    </source>
</evidence>
<feature type="transmembrane region" description="Helical" evidence="9">
    <location>
        <begin position="9"/>
        <end position="26"/>
    </location>
</feature>
<feature type="compositionally biased region" description="Polar residues" evidence="8">
    <location>
        <begin position="282"/>
        <end position="296"/>
    </location>
</feature>
<dbReference type="InterPro" id="IPR038731">
    <property type="entry name" value="RgtA/B/C-like"/>
</dbReference>
<evidence type="ECO:0000256" key="2">
    <source>
        <dbReference type="ARBA" id="ARBA00022475"/>
    </source>
</evidence>
<proteinExistence type="predicted"/>
<dbReference type="InterPro" id="IPR056785">
    <property type="entry name" value="YkcA/B-like_C"/>
</dbReference>
<dbReference type="PANTHER" id="PTHR33908">
    <property type="entry name" value="MANNOSYLTRANSFERASE YKCB-RELATED"/>
    <property type="match status" value="1"/>
</dbReference>
<comment type="caution">
    <text evidence="12">The sequence shown here is derived from an EMBL/GenBank/DDBJ whole genome shotgun (WGS) entry which is preliminary data.</text>
</comment>
<keyword evidence="2" id="KW-1003">Cell membrane</keyword>
<dbReference type="PANTHER" id="PTHR33908:SF3">
    <property type="entry name" value="UNDECAPRENYL PHOSPHATE-ALPHA-4-AMINO-4-DEOXY-L-ARABINOSE ARABINOSYL TRANSFERASE"/>
    <property type="match status" value="1"/>
</dbReference>
<evidence type="ECO:0000256" key="6">
    <source>
        <dbReference type="ARBA" id="ARBA00022989"/>
    </source>
</evidence>
<evidence type="ECO:0000256" key="7">
    <source>
        <dbReference type="ARBA" id="ARBA00023136"/>
    </source>
</evidence>
<feature type="domain" description="Glycosyltransferase RgtA/B/C/D-like" evidence="10">
    <location>
        <begin position="65"/>
        <end position="223"/>
    </location>
</feature>
<feature type="transmembrane region" description="Helical" evidence="9">
    <location>
        <begin position="138"/>
        <end position="154"/>
    </location>
</feature>
<comment type="subcellular location">
    <subcellularLocation>
        <location evidence="1">Cell membrane</location>
        <topology evidence="1">Multi-pass membrane protein</topology>
    </subcellularLocation>
</comment>
<evidence type="ECO:0000259" key="10">
    <source>
        <dbReference type="Pfam" id="PF13231"/>
    </source>
</evidence>
<dbReference type="InterPro" id="IPR050297">
    <property type="entry name" value="LipidA_mod_glycosyltrf_83"/>
</dbReference>
<accession>A0ABD5IZD2</accession>
<keyword evidence="6 9" id="KW-1133">Transmembrane helix</keyword>
<keyword evidence="7 9" id="KW-0472">Membrane</keyword>
<dbReference type="GO" id="GO:0016757">
    <property type="term" value="F:glycosyltransferase activity"/>
    <property type="evidence" value="ECO:0007669"/>
    <property type="project" value="UniProtKB-KW"/>
</dbReference>
<evidence type="ECO:0000256" key="8">
    <source>
        <dbReference type="SAM" id="MobiDB-lite"/>
    </source>
</evidence>
<dbReference type="Pfam" id="PF13231">
    <property type="entry name" value="PMT_2"/>
    <property type="match status" value="1"/>
</dbReference>
<dbReference type="Proteomes" id="UP001339962">
    <property type="component" value="Unassembled WGS sequence"/>
</dbReference>
<dbReference type="GO" id="GO:0009103">
    <property type="term" value="P:lipopolysaccharide biosynthetic process"/>
    <property type="evidence" value="ECO:0007669"/>
    <property type="project" value="UniProtKB-ARBA"/>
</dbReference>
<evidence type="ECO:0000256" key="3">
    <source>
        <dbReference type="ARBA" id="ARBA00022676"/>
    </source>
</evidence>
<name>A0ABD5IZD2_9BACL</name>
<evidence type="ECO:0000259" key="11">
    <source>
        <dbReference type="Pfam" id="PF24878"/>
    </source>
</evidence>
<feature type="transmembrane region" description="Helical" evidence="9">
    <location>
        <begin position="114"/>
        <end position="132"/>
    </location>
</feature>
<dbReference type="RefSeq" id="WP_328219487.1">
    <property type="nucleotide sequence ID" value="NZ_JARTLI010000059.1"/>
</dbReference>
<feature type="transmembrane region" description="Helical" evidence="9">
    <location>
        <begin position="346"/>
        <end position="365"/>
    </location>
</feature>
<feature type="transmembrane region" description="Helical" evidence="9">
    <location>
        <begin position="486"/>
        <end position="506"/>
    </location>
</feature>
<evidence type="ECO:0000256" key="1">
    <source>
        <dbReference type="ARBA" id="ARBA00004651"/>
    </source>
</evidence>
<protein>
    <submittedName>
        <fullName evidence="12">Glycosyltransferase family 39 protein</fullName>
    </submittedName>
</protein>
<feature type="domain" description="Putative mannosyltransferase YkcA/B-like C-terminal" evidence="11">
    <location>
        <begin position="577"/>
        <end position="660"/>
    </location>
</feature>
<keyword evidence="3" id="KW-0328">Glycosyltransferase</keyword>
<dbReference type="Pfam" id="PF24878">
    <property type="entry name" value="YkcB_C"/>
    <property type="match status" value="1"/>
</dbReference>
<feature type="transmembrane region" description="Helical" evidence="9">
    <location>
        <begin position="459"/>
        <end position="479"/>
    </location>
</feature>
<dbReference type="GO" id="GO:0005886">
    <property type="term" value="C:plasma membrane"/>
    <property type="evidence" value="ECO:0007669"/>
    <property type="project" value="UniProtKB-SubCell"/>
</dbReference>
<evidence type="ECO:0000256" key="5">
    <source>
        <dbReference type="ARBA" id="ARBA00022692"/>
    </source>
</evidence>